<feature type="domain" description="Chorismate mutase" evidence="4">
    <location>
        <begin position="7"/>
        <end position="97"/>
    </location>
</feature>
<dbReference type="NCBIfam" id="NF005475">
    <property type="entry name" value="PRK07075.1"/>
    <property type="match status" value="1"/>
</dbReference>
<feature type="binding site" evidence="3">
    <location>
        <position position="17"/>
    </location>
    <ligand>
        <name>substrate</name>
    </ligand>
</feature>
<dbReference type="PANTHER" id="PTHR38041">
    <property type="entry name" value="CHORISMATE MUTASE"/>
    <property type="match status" value="1"/>
</dbReference>
<dbReference type="InterPro" id="IPR036979">
    <property type="entry name" value="CM_dom_sf"/>
</dbReference>
<dbReference type="InterPro" id="IPR051331">
    <property type="entry name" value="Chorismate_mutase-related"/>
</dbReference>
<keyword evidence="2" id="KW-0413">Isomerase</keyword>
<protein>
    <recommendedName>
        <fullName evidence="1">chorismate mutase</fullName>
        <ecNumber evidence="1">5.4.99.5</ecNumber>
    </recommendedName>
</protein>
<evidence type="ECO:0000313" key="5">
    <source>
        <dbReference type="EMBL" id="APC19010.1"/>
    </source>
</evidence>
<dbReference type="Pfam" id="PF01817">
    <property type="entry name" value="CM_2"/>
    <property type="match status" value="1"/>
</dbReference>
<reference evidence="6" key="1">
    <citation type="submission" date="2016-10" db="EMBL/GenBank/DDBJ databases">
        <title>Pseudomonas frederiksbergensis ERGS4:02 complete genome.</title>
        <authorList>
            <person name="Kumar R."/>
            <person name="Acharya V."/>
            <person name="Singh D."/>
        </authorList>
    </citation>
    <scope>NUCLEOTIDE SEQUENCE [LARGE SCALE GENOMIC DNA]</scope>
    <source>
        <strain evidence="6">ERGS4:02</strain>
    </source>
</reference>
<dbReference type="GeneID" id="46911770"/>
<dbReference type="InterPro" id="IPR036263">
    <property type="entry name" value="Chorismate_II_sf"/>
</dbReference>
<dbReference type="NCBIfam" id="TIGR01803">
    <property type="entry name" value="CM-like"/>
    <property type="match status" value="1"/>
</dbReference>
<name>A0A1J0ES78_9PSED</name>
<dbReference type="OrthoDB" id="514491at2"/>
<evidence type="ECO:0000256" key="2">
    <source>
        <dbReference type="ARBA" id="ARBA00023235"/>
    </source>
</evidence>
<sequence length="107" mass="12417">MSQLKTPEACESLNDVRAGIDFFDRQILESLKQRLGYVKAAVQFKANEQAIPAPERVAAMLEDRREWAVAAGFEVAFVEKLYEQIIHWNIQQQILHWQVTYPDRNKA</sequence>
<feature type="binding site" evidence="3">
    <location>
        <position position="34"/>
    </location>
    <ligand>
        <name>substrate</name>
    </ligand>
</feature>
<dbReference type="SUPFAM" id="SSF48600">
    <property type="entry name" value="Chorismate mutase II"/>
    <property type="match status" value="1"/>
</dbReference>
<dbReference type="GO" id="GO:0046417">
    <property type="term" value="P:chorismate metabolic process"/>
    <property type="evidence" value="ECO:0007669"/>
    <property type="project" value="InterPro"/>
</dbReference>
<organism evidence="5 6">
    <name type="scientific">Pseudomonas frederiksbergensis</name>
    <dbReference type="NCBI Taxonomy" id="104087"/>
    <lineage>
        <taxon>Bacteria</taxon>
        <taxon>Pseudomonadati</taxon>
        <taxon>Pseudomonadota</taxon>
        <taxon>Gammaproteobacteria</taxon>
        <taxon>Pseudomonadales</taxon>
        <taxon>Pseudomonadaceae</taxon>
        <taxon>Pseudomonas</taxon>
    </lineage>
</organism>
<dbReference type="InterPro" id="IPR008241">
    <property type="entry name" value="Isochorismate_pyruvate-lyase"/>
</dbReference>
<dbReference type="InterPro" id="IPR002701">
    <property type="entry name" value="CM_II_prokaryot"/>
</dbReference>
<accession>A0A1J0ES78</accession>
<dbReference type="EC" id="5.4.99.5" evidence="1"/>
<dbReference type="PIRSF" id="PIRSF029775">
    <property type="entry name" value="Isochor_pyr_lyas"/>
    <property type="match status" value="1"/>
</dbReference>
<evidence type="ECO:0000256" key="3">
    <source>
        <dbReference type="PIRSR" id="PIRSR029775-1"/>
    </source>
</evidence>
<keyword evidence="5" id="KW-0670">Pyruvate</keyword>
<dbReference type="PANTHER" id="PTHR38041:SF1">
    <property type="entry name" value="CHORISMATE MUTASE"/>
    <property type="match status" value="1"/>
</dbReference>
<dbReference type="AlphaFoldDB" id="A0A1J0ES78"/>
<dbReference type="GO" id="GO:0009697">
    <property type="term" value="P:salicylic acid biosynthetic process"/>
    <property type="evidence" value="ECO:0007669"/>
    <property type="project" value="InterPro"/>
</dbReference>
<dbReference type="EMBL" id="CP017886">
    <property type="protein sequence ID" value="APC19010.1"/>
    <property type="molecule type" value="Genomic_DNA"/>
</dbReference>
<dbReference type="GO" id="GO:0016835">
    <property type="term" value="F:carbon-oxygen lyase activity"/>
    <property type="evidence" value="ECO:0007669"/>
    <property type="project" value="InterPro"/>
</dbReference>
<feature type="binding site" evidence="3">
    <location>
        <position position="45"/>
    </location>
    <ligand>
        <name>substrate</name>
    </ligand>
</feature>
<dbReference type="GO" id="GO:0004106">
    <property type="term" value="F:chorismate mutase activity"/>
    <property type="evidence" value="ECO:0007669"/>
    <property type="project" value="UniProtKB-EC"/>
</dbReference>
<evidence type="ECO:0000259" key="4">
    <source>
        <dbReference type="PROSITE" id="PS51168"/>
    </source>
</evidence>
<feature type="binding site" evidence="3">
    <location>
        <position position="93"/>
    </location>
    <ligand>
        <name>substrate</name>
    </ligand>
</feature>
<dbReference type="Proteomes" id="UP000182567">
    <property type="component" value="Chromosome"/>
</dbReference>
<dbReference type="Gene3D" id="1.20.59.10">
    <property type="entry name" value="Chorismate mutase"/>
    <property type="match status" value="1"/>
</dbReference>
<dbReference type="SMART" id="SM00830">
    <property type="entry name" value="CM_2"/>
    <property type="match status" value="1"/>
</dbReference>
<dbReference type="RefSeq" id="WP_071555546.1">
    <property type="nucleotide sequence ID" value="NZ_CP017886.1"/>
</dbReference>
<proteinExistence type="predicted"/>
<dbReference type="PROSITE" id="PS51168">
    <property type="entry name" value="CHORISMATE_MUT_2"/>
    <property type="match status" value="1"/>
</dbReference>
<evidence type="ECO:0000256" key="1">
    <source>
        <dbReference type="ARBA" id="ARBA00012404"/>
    </source>
</evidence>
<gene>
    <name evidence="5" type="ORF">BLL42_26135</name>
</gene>
<keyword evidence="5" id="KW-0456">Lyase</keyword>
<evidence type="ECO:0000313" key="6">
    <source>
        <dbReference type="Proteomes" id="UP000182567"/>
    </source>
</evidence>